<dbReference type="AlphaFoldDB" id="A0A803KWE3"/>
<dbReference type="InterPro" id="IPR045036">
    <property type="entry name" value="Spartin-like"/>
</dbReference>
<reference evidence="2" key="2">
    <citation type="submission" date="2021-03" db="UniProtKB">
        <authorList>
            <consortium name="EnsemblPlants"/>
        </authorList>
    </citation>
    <scope>IDENTIFICATION</scope>
</reference>
<dbReference type="OMA" id="RMSPKSK"/>
<evidence type="ECO:0000313" key="2">
    <source>
        <dbReference type="EnsemblPlants" id="AUR62003351-RA:cds"/>
    </source>
</evidence>
<dbReference type="Proteomes" id="UP000596660">
    <property type="component" value="Unplaced"/>
</dbReference>
<dbReference type="Gramene" id="AUR62003351-RA">
    <property type="protein sequence ID" value="AUR62003351-RA:cds"/>
    <property type="gene ID" value="AUR62003351"/>
</dbReference>
<protein>
    <recommendedName>
        <fullName evidence="1">Senescence domain-containing protein</fullName>
    </recommendedName>
</protein>
<dbReference type="EnsemblPlants" id="AUR62003351-RA">
    <property type="protein sequence ID" value="AUR62003351-RA:cds"/>
    <property type="gene ID" value="AUR62003351"/>
</dbReference>
<evidence type="ECO:0000259" key="1">
    <source>
        <dbReference type="Pfam" id="PF06911"/>
    </source>
</evidence>
<dbReference type="PANTHER" id="PTHR21068">
    <property type="entry name" value="SPARTIN"/>
    <property type="match status" value="1"/>
</dbReference>
<dbReference type="GO" id="GO:0005886">
    <property type="term" value="C:plasma membrane"/>
    <property type="evidence" value="ECO:0007669"/>
    <property type="project" value="TreeGrafter"/>
</dbReference>
<sequence>MASQELPNQLEPEPIEETLITVPGAVVHLIDKKYSVELGIGDFTVRRIRQGVNTVAVFACVSEEVQWPLVKEEAIVKVDDSHYFFSLSDSDSGSKEKSDDVLNYGLSFASKGQESLLRELDAIFDGFGNFTVQSVSEKSRGDLAGVGVAGEISPQELKCDEKKKAVMERSCGAYWTTLAPNVEEYSGSAAKFIAAGSGHVIKGILWCGDITVDRLKWGHEVMKKRLDPAEKKEVDKNTLKRIKRVKRMTKMTKQVATGVLSGVVKVSGFFTSSVANSKVGKKFFSLLPGEMVLASLDGFNRICDAVEVAGKNVMSTSSTVTTGLVTHKYGEEAGNATHEGLGAAGHAIGTAWTVFKIRKALNPKSVLKPTTLAKTAVKEAAREMKSQKGSK</sequence>
<keyword evidence="3" id="KW-1185">Reference proteome</keyword>
<feature type="domain" description="Senescence" evidence="1">
    <location>
        <begin position="192"/>
        <end position="378"/>
    </location>
</feature>
<name>A0A803KWE3_CHEQI</name>
<dbReference type="Pfam" id="PF06911">
    <property type="entry name" value="Senescence"/>
    <property type="match status" value="1"/>
</dbReference>
<proteinExistence type="predicted"/>
<dbReference type="InterPro" id="IPR009686">
    <property type="entry name" value="Senescence/spartin_C"/>
</dbReference>
<evidence type="ECO:0000313" key="3">
    <source>
        <dbReference type="Proteomes" id="UP000596660"/>
    </source>
</evidence>
<organism evidence="2 3">
    <name type="scientific">Chenopodium quinoa</name>
    <name type="common">Quinoa</name>
    <dbReference type="NCBI Taxonomy" id="63459"/>
    <lineage>
        <taxon>Eukaryota</taxon>
        <taxon>Viridiplantae</taxon>
        <taxon>Streptophyta</taxon>
        <taxon>Embryophyta</taxon>
        <taxon>Tracheophyta</taxon>
        <taxon>Spermatophyta</taxon>
        <taxon>Magnoliopsida</taxon>
        <taxon>eudicotyledons</taxon>
        <taxon>Gunneridae</taxon>
        <taxon>Pentapetalae</taxon>
        <taxon>Caryophyllales</taxon>
        <taxon>Chenopodiaceae</taxon>
        <taxon>Chenopodioideae</taxon>
        <taxon>Atripliceae</taxon>
        <taxon>Chenopodium</taxon>
    </lineage>
</organism>
<dbReference type="PANTHER" id="PTHR21068:SF43">
    <property type="entry name" value="SPARTIN"/>
    <property type="match status" value="1"/>
</dbReference>
<accession>A0A803KWE3</accession>
<reference evidence="2" key="1">
    <citation type="journal article" date="2017" name="Nature">
        <title>The genome of Chenopodium quinoa.</title>
        <authorList>
            <person name="Jarvis D.E."/>
            <person name="Ho Y.S."/>
            <person name="Lightfoot D.J."/>
            <person name="Schmoeckel S.M."/>
            <person name="Li B."/>
            <person name="Borm T.J.A."/>
            <person name="Ohyanagi H."/>
            <person name="Mineta K."/>
            <person name="Michell C.T."/>
            <person name="Saber N."/>
            <person name="Kharbatia N.M."/>
            <person name="Rupper R.R."/>
            <person name="Sharp A.R."/>
            <person name="Dally N."/>
            <person name="Boughton B.A."/>
            <person name="Woo Y.H."/>
            <person name="Gao G."/>
            <person name="Schijlen E.G.W.M."/>
            <person name="Guo X."/>
            <person name="Momin A.A."/>
            <person name="Negrao S."/>
            <person name="Al-Babili S."/>
            <person name="Gehring C."/>
            <person name="Roessner U."/>
            <person name="Jung C."/>
            <person name="Murphy K."/>
            <person name="Arold S.T."/>
            <person name="Gojobori T."/>
            <person name="van der Linden C.G."/>
            <person name="van Loo E.N."/>
            <person name="Jellen E.N."/>
            <person name="Maughan P.J."/>
            <person name="Tester M."/>
        </authorList>
    </citation>
    <scope>NUCLEOTIDE SEQUENCE [LARGE SCALE GENOMIC DNA]</scope>
    <source>
        <strain evidence="2">cv. PI 614886</strain>
    </source>
</reference>